<comment type="similarity">
    <text evidence="1">Belongs to the TTC36 family.</text>
</comment>
<dbReference type="AlphaFoldDB" id="A0AAV9HD52"/>
<organism evidence="3 4">
    <name type="scientific">Cladorrhinum samala</name>
    <dbReference type="NCBI Taxonomy" id="585594"/>
    <lineage>
        <taxon>Eukaryota</taxon>
        <taxon>Fungi</taxon>
        <taxon>Dikarya</taxon>
        <taxon>Ascomycota</taxon>
        <taxon>Pezizomycotina</taxon>
        <taxon>Sordariomycetes</taxon>
        <taxon>Sordariomycetidae</taxon>
        <taxon>Sordariales</taxon>
        <taxon>Podosporaceae</taxon>
        <taxon>Cladorrhinum</taxon>
    </lineage>
</organism>
<dbReference type="Proteomes" id="UP001321749">
    <property type="component" value="Unassembled WGS sequence"/>
</dbReference>
<gene>
    <name evidence="3" type="ORF">QBC42DRAFT_276073</name>
</gene>
<name>A0AAV9HD52_9PEZI</name>
<comment type="caution">
    <text evidence="3">The sequence shown here is derived from an EMBL/GenBank/DDBJ whole genome shotgun (WGS) entry which is preliminary data.</text>
</comment>
<protein>
    <recommendedName>
        <fullName evidence="5">Tetratricopeptide repeat protein 36</fullName>
    </recommendedName>
</protein>
<accession>A0AAV9HD52</accession>
<reference evidence="3" key="2">
    <citation type="submission" date="2023-06" db="EMBL/GenBank/DDBJ databases">
        <authorList>
            <consortium name="Lawrence Berkeley National Laboratory"/>
            <person name="Mondo S.J."/>
            <person name="Hensen N."/>
            <person name="Bonometti L."/>
            <person name="Westerberg I."/>
            <person name="Brannstrom I.O."/>
            <person name="Guillou S."/>
            <person name="Cros-Aarteil S."/>
            <person name="Calhoun S."/>
            <person name="Haridas S."/>
            <person name="Kuo A."/>
            <person name="Pangilinan J."/>
            <person name="Riley R."/>
            <person name="Labutti K."/>
            <person name="Andreopoulos B."/>
            <person name="Lipzen A."/>
            <person name="Chen C."/>
            <person name="Yanf M."/>
            <person name="Daum C."/>
            <person name="Ng V."/>
            <person name="Clum A."/>
            <person name="Steindorff A."/>
            <person name="Ohm R."/>
            <person name="Martin F."/>
            <person name="Silar P."/>
            <person name="Natvig D."/>
            <person name="Lalanne C."/>
            <person name="Gautier V."/>
            <person name="Ament-Velasquez S.L."/>
            <person name="Kruys A."/>
            <person name="Hutchinson M.I."/>
            <person name="Powell A.J."/>
            <person name="Barry K."/>
            <person name="Miller A.N."/>
            <person name="Grigoriev I.V."/>
            <person name="Debuchy R."/>
            <person name="Gladieux P."/>
            <person name="Thoren M.H."/>
            <person name="Johannesson H."/>
        </authorList>
    </citation>
    <scope>NUCLEOTIDE SEQUENCE</scope>
    <source>
        <strain evidence="3">PSN324</strain>
    </source>
</reference>
<dbReference type="PANTHER" id="PTHR21405:SF0">
    <property type="entry name" value="TETRATRICOPEPTIDE REPEAT PROTEIN 36"/>
    <property type="match status" value="1"/>
</dbReference>
<feature type="region of interest" description="Disordered" evidence="2">
    <location>
        <begin position="18"/>
        <end position="42"/>
    </location>
</feature>
<evidence type="ECO:0008006" key="5">
    <source>
        <dbReference type="Google" id="ProtNLM"/>
    </source>
</evidence>
<sequence>MAYVSLSQRDINVLEKIKDPESDPSLAIQVDPNLPKDPYISDPETYERISRQEREIIMSLQRLESPKVQPSQPGSQADSVEGYRKAVEGFGQLIQDYPQYASARNNRVQALRGLYGDSMLVANAPRLPQALLHDVDDTERLEAAQTALSDLDYAISLLAPVTAYSKLSPQVARTLRNSYTQRAAIYLMTSKLMGSNSLSVNASRREAKWSKLDFETHASSDFAMGARYGSEIAKGLAVSTNPTAKLCGQMVREAMKREYGPDYSA</sequence>
<evidence type="ECO:0000256" key="1">
    <source>
        <dbReference type="ARBA" id="ARBA00006995"/>
    </source>
</evidence>
<proteinExistence type="inferred from homology"/>
<reference evidence="3" key="1">
    <citation type="journal article" date="2023" name="Mol. Phylogenet. Evol.">
        <title>Genome-scale phylogeny and comparative genomics of the fungal order Sordariales.</title>
        <authorList>
            <person name="Hensen N."/>
            <person name="Bonometti L."/>
            <person name="Westerberg I."/>
            <person name="Brannstrom I.O."/>
            <person name="Guillou S."/>
            <person name="Cros-Aarteil S."/>
            <person name="Calhoun S."/>
            <person name="Haridas S."/>
            <person name="Kuo A."/>
            <person name="Mondo S."/>
            <person name="Pangilinan J."/>
            <person name="Riley R."/>
            <person name="LaButti K."/>
            <person name="Andreopoulos B."/>
            <person name="Lipzen A."/>
            <person name="Chen C."/>
            <person name="Yan M."/>
            <person name="Daum C."/>
            <person name="Ng V."/>
            <person name="Clum A."/>
            <person name="Steindorff A."/>
            <person name="Ohm R.A."/>
            <person name="Martin F."/>
            <person name="Silar P."/>
            <person name="Natvig D.O."/>
            <person name="Lalanne C."/>
            <person name="Gautier V."/>
            <person name="Ament-Velasquez S.L."/>
            <person name="Kruys A."/>
            <person name="Hutchinson M.I."/>
            <person name="Powell A.J."/>
            <person name="Barry K."/>
            <person name="Miller A.N."/>
            <person name="Grigoriev I.V."/>
            <person name="Debuchy R."/>
            <person name="Gladieux P."/>
            <person name="Hiltunen Thoren M."/>
            <person name="Johannesson H."/>
        </authorList>
    </citation>
    <scope>NUCLEOTIDE SEQUENCE</scope>
    <source>
        <strain evidence="3">PSN324</strain>
    </source>
</reference>
<dbReference type="InterPro" id="IPR038906">
    <property type="entry name" value="TTC36"/>
</dbReference>
<dbReference type="GO" id="GO:0006570">
    <property type="term" value="P:tyrosine metabolic process"/>
    <property type="evidence" value="ECO:0007669"/>
    <property type="project" value="TreeGrafter"/>
</dbReference>
<dbReference type="PANTHER" id="PTHR21405">
    <property type="entry name" value="CDNA SEQUENCE BC021608"/>
    <property type="match status" value="1"/>
</dbReference>
<keyword evidence="4" id="KW-1185">Reference proteome</keyword>
<evidence type="ECO:0000313" key="3">
    <source>
        <dbReference type="EMBL" id="KAK4458732.1"/>
    </source>
</evidence>
<dbReference type="EMBL" id="MU865058">
    <property type="protein sequence ID" value="KAK4458732.1"/>
    <property type="molecule type" value="Genomic_DNA"/>
</dbReference>
<evidence type="ECO:0000256" key="2">
    <source>
        <dbReference type="SAM" id="MobiDB-lite"/>
    </source>
</evidence>
<evidence type="ECO:0000313" key="4">
    <source>
        <dbReference type="Proteomes" id="UP001321749"/>
    </source>
</evidence>